<evidence type="ECO:0000259" key="2">
    <source>
        <dbReference type="Pfam" id="PF13472"/>
    </source>
</evidence>
<feature type="chain" id="PRO_5030999389" evidence="1">
    <location>
        <begin position="24"/>
        <end position="213"/>
    </location>
</feature>
<evidence type="ECO:0000313" key="4">
    <source>
        <dbReference type="Proteomes" id="UP000590740"/>
    </source>
</evidence>
<dbReference type="InterPro" id="IPR013830">
    <property type="entry name" value="SGNH_hydro"/>
</dbReference>
<accession>A0A7W7Y9B9</accession>
<dbReference type="Proteomes" id="UP000590740">
    <property type="component" value="Unassembled WGS sequence"/>
</dbReference>
<dbReference type="PANTHER" id="PTHR30383">
    <property type="entry name" value="THIOESTERASE 1/PROTEASE 1/LYSOPHOSPHOLIPASE L1"/>
    <property type="match status" value="1"/>
</dbReference>
<feature type="domain" description="SGNH hydrolase-type esterase" evidence="2">
    <location>
        <begin position="31"/>
        <end position="201"/>
    </location>
</feature>
<dbReference type="SUPFAM" id="SSF52266">
    <property type="entry name" value="SGNH hydrolase"/>
    <property type="match status" value="1"/>
</dbReference>
<feature type="signal peptide" evidence="1">
    <location>
        <begin position="1"/>
        <end position="23"/>
    </location>
</feature>
<sequence>MFLRLRFVILSCAMLVLSKAGNAADPLRVACVGDSITQGVGILHPEKDGYPARLQEILGTSWSVKNFGVGGRTMLRKADPFDHRPALGSSPDIVVIALGTNDSKTPIWSGHKGEFVADYVAMIKEFQALPSHPQVLACLPPPAFPGNWGITEETIVGEVIPAIKQAAQQAGISVIDLHTPLLESKPWFPDTVHPNEAGAQRIAEVVAAAIKAK</sequence>
<dbReference type="InterPro" id="IPR051532">
    <property type="entry name" value="Ester_Hydrolysis_Enzymes"/>
</dbReference>
<keyword evidence="4" id="KW-1185">Reference proteome</keyword>
<evidence type="ECO:0000256" key="1">
    <source>
        <dbReference type="SAM" id="SignalP"/>
    </source>
</evidence>
<comment type="caution">
    <text evidence="3">The sequence shown here is derived from an EMBL/GenBank/DDBJ whole genome shotgun (WGS) entry which is preliminary data.</text>
</comment>
<dbReference type="Gene3D" id="3.40.50.1110">
    <property type="entry name" value="SGNH hydrolase"/>
    <property type="match status" value="1"/>
</dbReference>
<dbReference type="AlphaFoldDB" id="A0A7W7Y9B9"/>
<gene>
    <name evidence="3" type="ORF">HNQ65_001547</name>
</gene>
<dbReference type="PANTHER" id="PTHR30383:SF5">
    <property type="entry name" value="SGNH HYDROLASE-TYPE ESTERASE DOMAIN-CONTAINING PROTEIN"/>
    <property type="match status" value="1"/>
</dbReference>
<protein>
    <submittedName>
        <fullName evidence="3">Lysophospholipase L1-like esterase</fullName>
    </submittedName>
</protein>
<proteinExistence type="predicted"/>
<evidence type="ECO:0000313" key="3">
    <source>
        <dbReference type="EMBL" id="MBB5031979.1"/>
    </source>
</evidence>
<dbReference type="EMBL" id="JACHIG010000002">
    <property type="protein sequence ID" value="MBB5031979.1"/>
    <property type="molecule type" value="Genomic_DNA"/>
</dbReference>
<organism evidence="3 4">
    <name type="scientific">Prosthecobacter vanneervenii</name>
    <dbReference type="NCBI Taxonomy" id="48466"/>
    <lineage>
        <taxon>Bacteria</taxon>
        <taxon>Pseudomonadati</taxon>
        <taxon>Verrucomicrobiota</taxon>
        <taxon>Verrucomicrobiia</taxon>
        <taxon>Verrucomicrobiales</taxon>
        <taxon>Verrucomicrobiaceae</taxon>
        <taxon>Prosthecobacter</taxon>
    </lineage>
</organism>
<dbReference type="InterPro" id="IPR036514">
    <property type="entry name" value="SGNH_hydro_sf"/>
</dbReference>
<dbReference type="GO" id="GO:0004622">
    <property type="term" value="F:phosphatidylcholine lysophospholipase activity"/>
    <property type="evidence" value="ECO:0007669"/>
    <property type="project" value="TreeGrafter"/>
</dbReference>
<reference evidence="3 4" key="1">
    <citation type="submission" date="2020-08" db="EMBL/GenBank/DDBJ databases">
        <title>Genomic Encyclopedia of Type Strains, Phase IV (KMG-IV): sequencing the most valuable type-strain genomes for metagenomic binning, comparative biology and taxonomic classification.</title>
        <authorList>
            <person name="Goeker M."/>
        </authorList>
    </citation>
    <scope>NUCLEOTIDE SEQUENCE [LARGE SCALE GENOMIC DNA]</scope>
    <source>
        <strain evidence="3 4">DSM 12252</strain>
    </source>
</reference>
<dbReference type="RefSeq" id="WP_184338903.1">
    <property type="nucleotide sequence ID" value="NZ_JACHIG010000002.1"/>
</dbReference>
<keyword evidence="1" id="KW-0732">Signal</keyword>
<dbReference type="Pfam" id="PF13472">
    <property type="entry name" value="Lipase_GDSL_2"/>
    <property type="match status" value="1"/>
</dbReference>
<name>A0A7W7Y9B9_9BACT</name>